<dbReference type="AlphaFoldDB" id="A0AAV5I3H5"/>
<dbReference type="InterPro" id="IPR023213">
    <property type="entry name" value="CAT-like_dom_sf"/>
</dbReference>
<evidence type="ECO:0000313" key="5">
    <source>
        <dbReference type="Proteomes" id="UP001054252"/>
    </source>
</evidence>
<evidence type="ECO:0000256" key="2">
    <source>
        <dbReference type="ARBA" id="ARBA00022679"/>
    </source>
</evidence>
<evidence type="ECO:0000313" key="4">
    <source>
        <dbReference type="EMBL" id="GKU93645.1"/>
    </source>
</evidence>
<evidence type="ECO:0000256" key="3">
    <source>
        <dbReference type="ARBA" id="ARBA00023315"/>
    </source>
</evidence>
<accession>A0AAV5I3H5</accession>
<comment type="similarity">
    <text evidence="1">Belongs to the plant acyltransferase family.</text>
</comment>
<keyword evidence="3" id="KW-0012">Acyltransferase</keyword>
<proteinExistence type="inferred from homology"/>
<dbReference type="Pfam" id="PF02458">
    <property type="entry name" value="Transferase"/>
    <property type="match status" value="1"/>
</dbReference>
<sequence>MDMIKVQIISTETIKPSPSALPHLKTFNLSRFDQLAPPVYVPILLFYSPTDDLKNHRTRWSDHLKKSLSKTLAHFYPFAGQINKDDAFTIDCNDRGATYVEAQVEAEMSDVVLNGPEIDMLQRLLPCDPLEKFADPSSRVILAVQVNYFACGGMAIGVCISHAIADASSTASFVKSWAATASGVNGIDVNGVIYDCTSLFPPIDSTELQQLMEKRMKMRQANPVMKRFLFDGSKIAALRNKISMEAKECFYRPTRVEAVSALIWGAVMAMEKTGNIPMHVAVFPVNLRKIMNPVLPELCIGNIYQLTMATSMMEKNIKHSSLAGKIHESIKRMKEEYVRKRCEYLNMMIRKSNADESKNGGGK</sequence>
<organism evidence="4 5">
    <name type="scientific">Rubroshorea leprosula</name>
    <dbReference type="NCBI Taxonomy" id="152421"/>
    <lineage>
        <taxon>Eukaryota</taxon>
        <taxon>Viridiplantae</taxon>
        <taxon>Streptophyta</taxon>
        <taxon>Embryophyta</taxon>
        <taxon>Tracheophyta</taxon>
        <taxon>Spermatophyta</taxon>
        <taxon>Magnoliopsida</taxon>
        <taxon>eudicotyledons</taxon>
        <taxon>Gunneridae</taxon>
        <taxon>Pentapetalae</taxon>
        <taxon>rosids</taxon>
        <taxon>malvids</taxon>
        <taxon>Malvales</taxon>
        <taxon>Dipterocarpaceae</taxon>
        <taxon>Rubroshorea</taxon>
    </lineage>
</organism>
<protein>
    <submittedName>
        <fullName evidence="4">Uncharacterized protein</fullName>
    </submittedName>
</protein>
<dbReference type="GO" id="GO:0016746">
    <property type="term" value="F:acyltransferase activity"/>
    <property type="evidence" value="ECO:0007669"/>
    <property type="project" value="UniProtKB-KW"/>
</dbReference>
<dbReference type="Proteomes" id="UP001054252">
    <property type="component" value="Unassembled WGS sequence"/>
</dbReference>
<keyword evidence="2" id="KW-0808">Transferase</keyword>
<evidence type="ECO:0000256" key="1">
    <source>
        <dbReference type="ARBA" id="ARBA00009861"/>
    </source>
</evidence>
<dbReference type="PANTHER" id="PTHR31623">
    <property type="entry name" value="F21J9.9"/>
    <property type="match status" value="1"/>
</dbReference>
<dbReference type="PANTHER" id="PTHR31623:SF28">
    <property type="entry name" value="BAHD ACYLTRANSFERASE"/>
    <property type="match status" value="1"/>
</dbReference>
<name>A0AAV5I3H5_9ROSI</name>
<reference evidence="4 5" key="1">
    <citation type="journal article" date="2021" name="Commun. Biol.">
        <title>The genome of Shorea leprosula (Dipterocarpaceae) highlights the ecological relevance of drought in aseasonal tropical rainforests.</title>
        <authorList>
            <person name="Ng K.K.S."/>
            <person name="Kobayashi M.J."/>
            <person name="Fawcett J.A."/>
            <person name="Hatakeyama M."/>
            <person name="Paape T."/>
            <person name="Ng C.H."/>
            <person name="Ang C.C."/>
            <person name="Tnah L.H."/>
            <person name="Lee C.T."/>
            <person name="Nishiyama T."/>
            <person name="Sese J."/>
            <person name="O'Brien M.J."/>
            <person name="Copetti D."/>
            <person name="Mohd Noor M.I."/>
            <person name="Ong R.C."/>
            <person name="Putra M."/>
            <person name="Sireger I.Z."/>
            <person name="Indrioko S."/>
            <person name="Kosugi Y."/>
            <person name="Izuno A."/>
            <person name="Isagi Y."/>
            <person name="Lee S.L."/>
            <person name="Shimizu K.K."/>
        </authorList>
    </citation>
    <scope>NUCLEOTIDE SEQUENCE [LARGE SCALE GENOMIC DNA]</scope>
    <source>
        <strain evidence="4">214</strain>
    </source>
</reference>
<keyword evidence="5" id="KW-1185">Reference proteome</keyword>
<dbReference type="Gene3D" id="3.30.559.10">
    <property type="entry name" value="Chloramphenicol acetyltransferase-like domain"/>
    <property type="match status" value="2"/>
</dbReference>
<gene>
    <name evidence="4" type="ORF">SLEP1_g7221</name>
</gene>
<comment type="caution">
    <text evidence="4">The sequence shown here is derived from an EMBL/GenBank/DDBJ whole genome shotgun (WGS) entry which is preliminary data.</text>
</comment>
<dbReference type="EMBL" id="BPVZ01000007">
    <property type="protein sequence ID" value="GKU93645.1"/>
    <property type="molecule type" value="Genomic_DNA"/>
</dbReference>